<dbReference type="GO" id="GO:0004656">
    <property type="term" value="F:procollagen-proline 4-dioxygenase activity"/>
    <property type="evidence" value="ECO:0007669"/>
    <property type="project" value="TreeGrafter"/>
</dbReference>
<reference evidence="8 9" key="1">
    <citation type="submission" date="2015-10" db="EMBL/GenBank/DDBJ databases">
        <title>Metagenome-Assembled Genomes uncover a global brackish microbiome.</title>
        <authorList>
            <person name="Hugerth L.W."/>
            <person name="Larsson J."/>
            <person name="Alneberg J."/>
            <person name="Lindh M.V."/>
            <person name="Legrand C."/>
            <person name="Pinhassi J."/>
            <person name="Andersson A.F."/>
        </authorList>
    </citation>
    <scope>NUCLEOTIDE SEQUENCE [LARGE SCALE GENOMIC DNA]</scope>
    <source>
        <strain evidence="8">BACL26 MAG-121220-bin70</strain>
    </source>
</reference>
<evidence type="ECO:0000259" key="7">
    <source>
        <dbReference type="PROSITE" id="PS51471"/>
    </source>
</evidence>
<comment type="caution">
    <text evidence="8">The sequence shown here is derived from an EMBL/GenBank/DDBJ whole genome shotgun (WGS) entry which is preliminary data.</text>
</comment>
<keyword evidence="4" id="KW-0223">Dioxygenase</keyword>
<evidence type="ECO:0000256" key="1">
    <source>
        <dbReference type="ARBA" id="ARBA00001961"/>
    </source>
</evidence>
<dbReference type="Pfam" id="PF13640">
    <property type="entry name" value="2OG-FeII_Oxy_3"/>
    <property type="match status" value="1"/>
</dbReference>
<dbReference type="InterPro" id="IPR044862">
    <property type="entry name" value="Pro_4_hyd_alph_FE2OG_OXY"/>
</dbReference>
<gene>
    <name evidence="8" type="ORF">ABS24_10445</name>
</gene>
<dbReference type="GO" id="GO:0005506">
    <property type="term" value="F:iron ion binding"/>
    <property type="evidence" value="ECO:0007669"/>
    <property type="project" value="InterPro"/>
</dbReference>
<keyword evidence="6" id="KW-0408">Iron</keyword>
<sequence>MQFEPTAKTEFNAAWKNWIKTNVDDGQDRDGLFKILLDEGFSYQAIHQEMQFEPTLNADELVNPLKAKEEKYNAGEDVNLGQRFIPNSKRLDSDVLQLFTLENFLNKQECEHIITAIKSALRPSELSSHEPDNAFRTSKTCDMGSLDDALIKDIDLRICRLLGIDESYSEAIQGQYYEVGQEFKPHTDYFEEHEMASHGAVMGQRTFTVMIYLNTVQEGGVTRFPKVDKDYQPQQGLAVIWSSLDASGLPNINSMHHGQPVLKGYKAIITKWFRSNSRLPVPPPMDARKTNDYIPNYTKMGFSKTRLPDPLFKKIQAFYTANLASGQSETVPGDFIFNSDKATKQSSLLVNLNAELREEIHEVLKILMEQWCGKALIPTFVYGVRVYQRGAVLKCHQDRLETHIISAIINIDQQIDKDWPLVIDDNYYRRHEVILKPGEVIFYEGGRLSHGRPYPLEGDSFANVFCHFKPADYVPRVVTQET</sequence>
<evidence type="ECO:0000256" key="2">
    <source>
        <dbReference type="ARBA" id="ARBA00022723"/>
    </source>
</evidence>
<accession>A0A0R2U242</accession>
<evidence type="ECO:0000256" key="5">
    <source>
        <dbReference type="ARBA" id="ARBA00023002"/>
    </source>
</evidence>
<dbReference type="GO" id="GO:0031418">
    <property type="term" value="F:L-ascorbic acid binding"/>
    <property type="evidence" value="ECO:0007669"/>
    <property type="project" value="UniProtKB-KW"/>
</dbReference>
<feature type="domain" description="Fe2OG dioxygenase" evidence="7">
    <location>
        <begin position="168"/>
        <end position="275"/>
    </location>
</feature>
<dbReference type="Gene3D" id="2.60.120.620">
    <property type="entry name" value="q2cbj1_9rhob like domain"/>
    <property type="match status" value="2"/>
</dbReference>
<dbReference type="PANTHER" id="PTHR10869:SF246">
    <property type="entry name" value="TRANSMEMBRANE PROLYL 4-HYDROXYLASE"/>
    <property type="match status" value="1"/>
</dbReference>
<evidence type="ECO:0000256" key="4">
    <source>
        <dbReference type="ARBA" id="ARBA00022964"/>
    </source>
</evidence>
<keyword evidence="5" id="KW-0560">Oxidoreductase</keyword>
<evidence type="ECO:0000256" key="3">
    <source>
        <dbReference type="ARBA" id="ARBA00022896"/>
    </source>
</evidence>
<protein>
    <submittedName>
        <fullName evidence="8">Proline hydroxylase</fullName>
    </submittedName>
</protein>
<dbReference type="PANTHER" id="PTHR10869">
    <property type="entry name" value="PROLYL 4-HYDROXYLASE ALPHA SUBUNIT"/>
    <property type="match status" value="1"/>
</dbReference>
<dbReference type="EMBL" id="LICA01000247">
    <property type="protein sequence ID" value="KRO93489.1"/>
    <property type="molecule type" value="Genomic_DNA"/>
</dbReference>
<dbReference type="InterPro" id="IPR006620">
    <property type="entry name" value="Pro_4_hyd_alph"/>
</dbReference>
<dbReference type="PROSITE" id="PS51471">
    <property type="entry name" value="FE2OG_OXY"/>
    <property type="match status" value="1"/>
</dbReference>
<organism evidence="8 9">
    <name type="scientific">SAR92 bacterium BACL26 MAG-121220-bin70</name>
    <dbReference type="NCBI Taxonomy" id="1655626"/>
    <lineage>
        <taxon>Bacteria</taxon>
        <taxon>Pseudomonadati</taxon>
        <taxon>Pseudomonadota</taxon>
        <taxon>Gammaproteobacteria</taxon>
        <taxon>Cellvibrionales</taxon>
        <taxon>Porticoccaceae</taxon>
        <taxon>SAR92 clade</taxon>
    </lineage>
</organism>
<dbReference type="InterPro" id="IPR005123">
    <property type="entry name" value="Oxoglu/Fe-dep_dioxygenase_dom"/>
</dbReference>
<dbReference type="Proteomes" id="UP000051213">
    <property type="component" value="Unassembled WGS sequence"/>
</dbReference>
<keyword evidence="2" id="KW-0479">Metal-binding</keyword>
<evidence type="ECO:0000313" key="8">
    <source>
        <dbReference type="EMBL" id="KRO93489.1"/>
    </source>
</evidence>
<name>A0A0R2U242_9GAMM</name>
<dbReference type="SMART" id="SM00702">
    <property type="entry name" value="P4Hc"/>
    <property type="match status" value="1"/>
</dbReference>
<keyword evidence="3" id="KW-0847">Vitamin C</keyword>
<proteinExistence type="predicted"/>
<dbReference type="AlphaFoldDB" id="A0A0R2U242"/>
<evidence type="ECO:0000256" key="6">
    <source>
        <dbReference type="ARBA" id="ARBA00023004"/>
    </source>
</evidence>
<comment type="cofactor">
    <cofactor evidence="1">
        <name>L-ascorbate</name>
        <dbReference type="ChEBI" id="CHEBI:38290"/>
    </cofactor>
</comment>
<dbReference type="InterPro" id="IPR045054">
    <property type="entry name" value="P4HA-like"/>
</dbReference>
<evidence type="ECO:0000313" key="9">
    <source>
        <dbReference type="Proteomes" id="UP000051213"/>
    </source>
</evidence>